<sequence length="73" mass="7768">MAGSSPTFPVIAEVPVLVMFGVPAKIAKLSACPRLGEVAAYTGVGAVYRKVVKRGMKTSNDDVIVEKIFLIFI</sequence>
<protein>
    <submittedName>
        <fullName evidence="1">Uncharacterized protein</fullName>
    </submittedName>
</protein>
<evidence type="ECO:0000313" key="2">
    <source>
        <dbReference type="Proteomes" id="UP000034069"/>
    </source>
</evidence>
<dbReference type="EMBL" id="LCHN01000043">
    <property type="protein sequence ID" value="KKT34344.1"/>
    <property type="molecule type" value="Genomic_DNA"/>
</dbReference>
<comment type="caution">
    <text evidence="1">The sequence shown here is derived from an EMBL/GenBank/DDBJ whole genome shotgun (WGS) entry which is preliminary data.</text>
</comment>
<proteinExistence type="predicted"/>
<dbReference type="AlphaFoldDB" id="A0A0G1JG31"/>
<reference evidence="1 2" key="1">
    <citation type="journal article" date="2015" name="Nature">
        <title>rRNA introns, odd ribosomes, and small enigmatic genomes across a large radiation of phyla.</title>
        <authorList>
            <person name="Brown C.T."/>
            <person name="Hug L.A."/>
            <person name="Thomas B.C."/>
            <person name="Sharon I."/>
            <person name="Castelle C.J."/>
            <person name="Singh A."/>
            <person name="Wilkins M.J."/>
            <person name="Williams K.H."/>
            <person name="Banfield J.F."/>
        </authorList>
    </citation>
    <scope>NUCLEOTIDE SEQUENCE [LARGE SCALE GENOMIC DNA]</scope>
</reference>
<name>A0A0G1JG31_9BACT</name>
<accession>A0A0G1JG31</accession>
<organism evidence="1 2">
    <name type="scientific">Candidatus Collierbacteria bacterium GW2011_GWA1_44_12</name>
    <dbReference type="NCBI Taxonomy" id="1618376"/>
    <lineage>
        <taxon>Bacteria</taxon>
        <taxon>Candidatus Collieribacteriota</taxon>
    </lineage>
</organism>
<evidence type="ECO:0000313" key="1">
    <source>
        <dbReference type="EMBL" id="KKT34344.1"/>
    </source>
</evidence>
<gene>
    <name evidence="1" type="ORF">UW23_C0043G0008</name>
</gene>
<dbReference type="Proteomes" id="UP000034069">
    <property type="component" value="Unassembled WGS sequence"/>
</dbReference>